<sequence length="1210" mass="132355">MSGGGKLAAFFGTKILAAISACDVGSPPVRRRLDCQQQQILDQSLVASIPYSALCQCAGGRHRNRCRGPRSGMSNKPIVRIAIILATPADRAGISRRRVNHTTTESTAVPPASWLPMKYPRRGGFAADVAPVDPAAGAELDRQFDSDDQFGEFSSAYLVNDPDPDELTLAARKYQAGEISAVGAAALYCILGRYADNDRQQSTLLVDGLVARHGLVFAVEALLEWADLRFVHVSVPVSELGPDAVIVVANIGGESPAAGYKMPEYVLREQLGRTDEPDAQVVREHMLDRMRGLLATASDEDYAAAREVASSMRTNSTRRLTASYIFPTEEGWSEELIMGMRARWYHWNTQLTVSSNTVQQLERVADSHAMRSWLEDDAMVAAVVDGIGAGLTGLLVDAFDKPNQYGHMRDEATLLRILWALSAIPTDEAFTALVERRHVKSALPAVLHAMQHYPRRALKILAERDIDLLDRHVRANPDIAAELSPTLPEPARRRIAELSTPTPEATDLPPILVAPPWSNRKKALEVAVIGDLVAPEISRIVWLPGELEQIKNTPSDYSYTTWENYKQYVQDVSPRSTHDWNTWVIFLLAPDEIARPFLTDWPGTSLKDPLRVVARYELDALPLMLRFTRAHPGAAAPYLMPYVDIDVARVHATMFATRKNLRKPAMAWLVRHAEDAVALLVPDAVGPAGAQHDHAAAALRALARTTSRETVVDGANRYGPEAGQVVAGIVDLDPLEMLPKRIPKTPVWVDVSSLPLILNENRSAALPTSAVSTILTMCAIGTADAPYAGLDVVTAYCDRSSLAEAAWELFERWWGAGAPSKDNWVILALGWLGDDSTVARLAPLVRRWPGENGAARAQLGLDALAAHGSARALTELDHISRKMKFKSLKNGAAQRVAELADSLGLDREQLADRIVPDLDLTPDGTMNFDYGTRMFTVGFTEALVPYVLDGGGKKTSGLPKPTRNDDVVLAESAKKRFTELKRETKAVAAEQIKRLNRSMVTGRRWTRTEFDDFVLGHPLLIHVARRLLWASFDDSGLPTVVFRVAEDSTLADIDDQTVELPEGRIGLVHPAHIPDTVGAWSDVFADYEILQPFPQLGRAVHDPLPDDVDGSGLSRFTGVTASPSQALRLTYRGWEPVWENPASWGQGLLYQLSDDVSVLLGLEPGMGTGDPYNGYPDQKLVSVELRGGTLNDVDRATVSELIADLAGFAS</sequence>
<dbReference type="eggNOG" id="COG3831">
    <property type="taxonomic scope" value="Bacteria"/>
</dbReference>
<proteinExistence type="predicted"/>
<dbReference type="InterPro" id="IPR025406">
    <property type="entry name" value="DUF4132"/>
</dbReference>
<reference evidence="2 3" key="2">
    <citation type="journal article" date="2006" name="Environ. Microbiol.">
        <title>Sequence analysis of three plasmids harboured in Rhodococcus erythropolis strain PR4.</title>
        <authorList>
            <person name="Sekine M."/>
            <person name="Tanikawa S."/>
            <person name="Omata S."/>
            <person name="Saito M."/>
            <person name="Fujisawa T."/>
            <person name="Tsukatani N."/>
            <person name="Tajima T."/>
            <person name="Sekigawa T."/>
            <person name="Kosugi H."/>
            <person name="Matsuo Y."/>
            <person name="Nishiko R."/>
            <person name="Imamura K."/>
            <person name="Ito M."/>
            <person name="Narita H."/>
            <person name="Tago S."/>
            <person name="Fujita N."/>
            <person name="Harayama S."/>
        </authorList>
    </citation>
    <scope>NUCLEOTIDE SEQUENCE [LARGE SCALE GENOMIC DNA]</scope>
    <source>
        <strain evidence="3">PR4 / NBRC 100887</strain>
    </source>
</reference>
<protein>
    <recommendedName>
        <fullName evidence="1">DUF4132 domain-containing protein</fullName>
    </recommendedName>
</protein>
<accession>C0ZUA1</accession>
<reference evidence="3" key="1">
    <citation type="submission" date="2005-03" db="EMBL/GenBank/DDBJ databases">
        <title>Comparison of the complete genome sequences of Rhodococcus erythropolis PR4 and Rhodococcus opacus B4.</title>
        <authorList>
            <person name="Takarada H."/>
            <person name="Sekine M."/>
            <person name="Hosoyama A."/>
            <person name="Yamada R."/>
            <person name="Fujisawa T."/>
            <person name="Omata S."/>
            <person name="Shimizu A."/>
            <person name="Tsukatani N."/>
            <person name="Tanikawa S."/>
            <person name="Fujita N."/>
            <person name="Harayama S."/>
        </authorList>
    </citation>
    <scope>NUCLEOTIDE SEQUENCE [LARGE SCALE GENOMIC DNA]</scope>
    <source>
        <strain evidence="3">PR4 / NBRC 100887</strain>
    </source>
</reference>
<evidence type="ECO:0000259" key="1">
    <source>
        <dbReference type="Pfam" id="PF13569"/>
    </source>
</evidence>
<evidence type="ECO:0000313" key="3">
    <source>
        <dbReference type="Proteomes" id="UP000002204"/>
    </source>
</evidence>
<feature type="domain" description="DUF4132" evidence="1">
    <location>
        <begin position="952"/>
        <end position="1134"/>
    </location>
</feature>
<evidence type="ECO:0000313" key="2">
    <source>
        <dbReference type="EMBL" id="BAH36517.1"/>
    </source>
</evidence>
<name>C0ZUA1_RHOE4</name>
<gene>
    <name evidence="2" type="ordered locus">RER_58090</name>
</gene>
<dbReference type="Pfam" id="PF13569">
    <property type="entry name" value="DUF4132"/>
    <property type="match status" value="1"/>
</dbReference>
<dbReference type="EMBL" id="AP008957">
    <property type="protein sequence ID" value="BAH36517.1"/>
    <property type="molecule type" value="Genomic_DNA"/>
</dbReference>
<dbReference type="KEGG" id="rer:RER_58090"/>
<dbReference type="Proteomes" id="UP000002204">
    <property type="component" value="Chromosome"/>
</dbReference>
<dbReference type="AlphaFoldDB" id="C0ZUA1"/>
<organism evidence="2 3">
    <name type="scientific">Rhodococcus erythropolis (strain PR4 / NBRC 100887)</name>
    <dbReference type="NCBI Taxonomy" id="234621"/>
    <lineage>
        <taxon>Bacteria</taxon>
        <taxon>Bacillati</taxon>
        <taxon>Actinomycetota</taxon>
        <taxon>Actinomycetes</taxon>
        <taxon>Mycobacteriales</taxon>
        <taxon>Nocardiaceae</taxon>
        <taxon>Rhodococcus</taxon>
        <taxon>Rhodococcus erythropolis group</taxon>
    </lineage>
</organism>
<dbReference type="HOGENOM" id="CLU_006807_1_1_11"/>